<evidence type="ECO:0000313" key="3">
    <source>
        <dbReference type="Proteomes" id="UP000006718"/>
    </source>
</evidence>
<dbReference type="STRING" id="9544.ENSMMUP00000066105"/>
<dbReference type="InterPro" id="IPR029284">
    <property type="entry name" value="TP53AIP1"/>
</dbReference>
<organism evidence="2 3">
    <name type="scientific">Macaca mulatta</name>
    <name type="common">Rhesus macaque</name>
    <dbReference type="NCBI Taxonomy" id="9544"/>
    <lineage>
        <taxon>Eukaryota</taxon>
        <taxon>Metazoa</taxon>
        <taxon>Chordata</taxon>
        <taxon>Craniata</taxon>
        <taxon>Vertebrata</taxon>
        <taxon>Euteleostomi</taxon>
        <taxon>Mammalia</taxon>
        <taxon>Eutheria</taxon>
        <taxon>Euarchontoglires</taxon>
        <taxon>Primates</taxon>
        <taxon>Haplorrhini</taxon>
        <taxon>Catarrhini</taxon>
        <taxon>Cercopithecidae</taxon>
        <taxon>Cercopithecinae</taxon>
        <taxon>Macaca</taxon>
    </lineage>
</organism>
<dbReference type="VEuPathDB" id="HostDB:ENSMMUG00000062462"/>
<reference evidence="2" key="2">
    <citation type="submission" date="2019-01" db="EMBL/GenBank/DDBJ databases">
        <authorList>
            <person name="Graves T."/>
            <person name="Eichler E.E."/>
            <person name="Wilson R.K."/>
        </authorList>
    </citation>
    <scope>NUCLEOTIDE SEQUENCE [LARGE SCALE GENOMIC DNA]</scope>
    <source>
        <strain evidence="2">17573</strain>
    </source>
</reference>
<name>A0A5F7ZLQ1_MACMU</name>
<dbReference type="Proteomes" id="UP000006718">
    <property type="component" value="Chromosome 14"/>
</dbReference>
<dbReference type="Bgee" id="ENSMMUG00000062462">
    <property type="expression patterns" value="Expressed in fibroblast and 1 other cell type or tissue"/>
</dbReference>
<feature type="compositionally biased region" description="Polar residues" evidence="1">
    <location>
        <begin position="1"/>
        <end position="16"/>
    </location>
</feature>
<reference evidence="2" key="4">
    <citation type="submission" date="2025-09" db="UniProtKB">
        <authorList>
            <consortium name="Ensembl"/>
        </authorList>
    </citation>
    <scope>IDENTIFICATION</scope>
    <source>
        <strain evidence="2">17573</strain>
    </source>
</reference>
<reference evidence="3" key="1">
    <citation type="journal article" date="2007" name="Science">
        <title>Evolutionary and biomedical insights from the rhesus macaque genome.</title>
        <authorList>
            <person name="Gibbs R.A."/>
            <person name="Rogers J."/>
            <person name="Katze M.G."/>
            <person name="Bumgarner R."/>
            <person name="Weinstock G.M."/>
            <person name="Mardis E.R."/>
            <person name="Remington K.A."/>
            <person name="Strausberg R.L."/>
            <person name="Venter J.C."/>
            <person name="Wilson R.K."/>
            <person name="Batzer M.A."/>
            <person name="Bustamante C.D."/>
            <person name="Eichler E.E."/>
            <person name="Hahn M.W."/>
            <person name="Hardison R.C."/>
            <person name="Makova K.D."/>
            <person name="Miller W."/>
            <person name="Milosavljevic A."/>
            <person name="Palermo R.E."/>
            <person name="Siepel A."/>
            <person name="Sikela J.M."/>
            <person name="Attaway T."/>
            <person name="Bell S."/>
            <person name="Bernard K.E."/>
            <person name="Buhay C.J."/>
            <person name="Chandrabose M.N."/>
            <person name="Dao M."/>
            <person name="Davis C."/>
            <person name="Delehaunty K.D."/>
            <person name="Ding Y."/>
            <person name="Dinh H.H."/>
            <person name="Dugan-Rocha S."/>
            <person name="Fulton L.A."/>
            <person name="Gabisi R.A."/>
            <person name="Garner T.T."/>
            <person name="Godfrey J."/>
            <person name="Hawes A.C."/>
            <person name="Hernandez J."/>
            <person name="Hines S."/>
            <person name="Holder M."/>
            <person name="Hume J."/>
            <person name="Jhangiani S.N."/>
            <person name="Joshi V."/>
            <person name="Khan Z.M."/>
            <person name="Kirkness E.F."/>
            <person name="Cree A."/>
            <person name="Fowler R.G."/>
            <person name="Lee S."/>
            <person name="Lewis L.R."/>
            <person name="Li Z."/>
            <person name="Liu Y.-S."/>
            <person name="Moore S.M."/>
            <person name="Muzny D."/>
            <person name="Nazareth L.V."/>
            <person name="Ngo D.N."/>
            <person name="Okwuonu G.O."/>
            <person name="Pai G."/>
            <person name="Parker D."/>
            <person name="Paul H.A."/>
            <person name="Pfannkoch C."/>
            <person name="Pohl C.S."/>
            <person name="Rogers Y.-H.C."/>
            <person name="Ruiz S.J."/>
            <person name="Sabo A."/>
            <person name="Santibanez J."/>
            <person name="Schneider B.W."/>
            <person name="Smith S.M."/>
            <person name="Sodergren E."/>
            <person name="Svatek A.F."/>
            <person name="Utterback T.R."/>
            <person name="Vattathil S."/>
            <person name="Warren W."/>
            <person name="White C.S."/>
            <person name="Chinwalla A.T."/>
            <person name="Feng Y."/>
            <person name="Halpern A.L."/>
            <person name="Hillier L.W."/>
            <person name="Huang X."/>
            <person name="Minx P."/>
            <person name="Nelson J.O."/>
            <person name="Pepin K.H."/>
            <person name="Qin X."/>
            <person name="Sutton G.G."/>
            <person name="Venter E."/>
            <person name="Walenz B.P."/>
            <person name="Wallis J.W."/>
            <person name="Worley K.C."/>
            <person name="Yang S.-P."/>
            <person name="Jones S.M."/>
            <person name="Marra M.A."/>
            <person name="Rocchi M."/>
            <person name="Schein J.E."/>
            <person name="Baertsch R."/>
            <person name="Clarke L."/>
            <person name="Csuros M."/>
            <person name="Glasscock J."/>
            <person name="Harris R.A."/>
            <person name="Havlak P."/>
            <person name="Jackson A.R."/>
            <person name="Jiang H."/>
            <person name="Liu Y."/>
            <person name="Messina D.N."/>
            <person name="Shen Y."/>
            <person name="Song H.X.-Z."/>
            <person name="Wylie T."/>
            <person name="Zhang L."/>
            <person name="Birney E."/>
            <person name="Han K."/>
            <person name="Konkel M.K."/>
            <person name="Lee J."/>
            <person name="Smit A.F.A."/>
            <person name="Ullmer B."/>
            <person name="Wang H."/>
            <person name="Xing J."/>
            <person name="Burhans R."/>
            <person name="Cheng Z."/>
            <person name="Karro J.E."/>
            <person name="Ma J."/>
            <person name="Raney B."/>
            <person name="She X."/>
            <person name="Cox M.J."/>
            <person name="Demuth J.P."/>
            <person name="Dumas L.J."/>
            <person name="Han S.-G."/>
            <person name="Hopkins J."/>
            <person name="Karimpour-Fard A."/>
            <person name="Kim Y.H."/>
            <person name="Pollack J.R."/>
            <person name="Vinar T."/>
            <person name="Addo-Quaye C."/>
            <person name="Degenhardt J."/>
            <person name="Denby A."/>
            <person name="Hubisz M.J."/>
            <person name="Indap A."/>
            <person name="Kosiol C."/>
            <person name="Lahn B.T."/>
            <person name="Lawson H.A."/>
            <person name="Marklein A."/>
            <person name="Nielsen R."/>
            <person name="Vallender E.J."/>
            <person name="Clark A.G."/>
            <person name="Ferguson B."/>
            <person name="Hernandez R.D."/>
            <person name="Hirani K."/>
            <person name="Kehrer-Sawatzki H."/>
            <person name="Kolb J."/>
            <person name="Patil S."/>
            <person name="Pu L.-L."/>
            <person name="Ren Y."/>
            <person name="Smith D.G."/>
            <person name="Wheeler D.A."/>
            <person name="Schenck I."/>
            <person name="Ball E.V."/>
            <person name="Chen R."/>
            <person name="Cooper D.N."/>
            <person name="Giardine B."/>
            <person name="Hsu F."/>
            <person name="Kent W.J."/>
            <person name="Lesk A."/>
            <person name="Nelson D.L."/>
            <person name="O'brien W.E."/>
            <person name="Pruefer K."/>
            <person name="Stenson P.D."/>
            <person name="Wallace J.C."/>
            <person name="Ke H."/>
            <person name="Liu X.-M."/>
            <person name="Wang P."/>
            <person name="Xiang A.P."/>
            <person name="Yang F."/>
            <person name="Barber G.P."/>
            <person name="Haussler D."/>
            <person name="Karolchik D."/>
            <person name="Kern A.D."/>
            <person name="Kuhn R.M."/>
            <person name="Smith K.E."/>
            <person name="Zwieg A.S."/>
        </authorList>
    </citation>
    <scope>NUCLEOTIDE SEQUENCE [LARGE SCALE GENOMIC DNA]</scope>
    <source>
        <strain evidence="3">17573</strain>
    </source>
</reference>
<sequence>MGSSSKASFRSAQASGSGARRQGLGRGDQSLSMMPPNGRAQTHTLDWGSPCSEKRDSLLPAVALRRLCSHRGADIPSFETRQDPVTASVSPAQGTGWSWELTALINSPKRKASPLPPRNPGFLEGKRFSEKQGFWKEGGAWLGVQKGELNGEAEQRTHVERMGRGGWGAGLGVCSSVSIPDPAFVQMGLGAAVTYSKKSFPVANHEDDALGSLWALRRGKDAAAMHSSQHRQHVAPETDTGWAWPRSLPGARSVCTSLEAQASLPRSSKITQRLKCRAQVCWSDKAPSCGDGREEAPVFVCSLGGFAVSVFVSNVLCTTDLEEPFVPPVPVWFPWEPEWQRHHFAEVKCPPMP</sequence>
<proteinExistence type="predicted"/>
<dbReference type="InParanoid" id="A0A5F7ZLQ1"/>
<keyword evidence="3" id="KW-1185">Reference proteome</keyword>
<dbReference type="Ensembl" id="ENSMMUT00000101216.1">
    <property type="protein sequence ID" value="ENSMMUP00000066105.1"/>
    <property type="gene ID" value="ENSMMUG00000062462.1"/>
</dbReference>
<dbReference type="Pfam" id="PF15338">
    <property type="entry name" value="TPIP1"/>
    <property type="match status" value="1"/>
</dbReference>
<evidence type="ECO:0000313" key="2">
    <source>
        <dbReference type="Ensembl" id="ENSMMUP00000066105.1"/>
    </source>
</evidence>
<reference evidence="2" key="3">
    <citation type="submission" date="2025-08" db="UniProtKB">
        <authorList>
            <consortium name="Ensembl"/>
        </authorList>
    </citation>
    <scope>IDENTIFICATION</scope>
    <source>
        <strain evidence="2">17573</strain>
    </source>
</reference>
<dbReference type="AlphaFoldDB" id="A0A5F7ZLQ1"/>
<protein>
    <submittedName>
        <fullName evidence="2">Uncharacterized protein</fullName>
    </submittedName>
</protein>
<accession>A0A5F7ZLQ1</accession>
<evidence type="ECO:0000256" key="1">
    <source>
        <dbReference type="SAM" id="MobiDB-lite"/>
    </source>
</evidence>
<feature type="region of interest" description="Disordered" evidence="1">
    <location>
        <begin position="1"/>
        <end position="50"/>
    </location>
</feature>